<dbReference type="InterPro" id="IPR029787">
    <property type="entry name" value="Nucleotide_cyclase"/>
</dbReference>
<feature type="transmembrane region" description="Helical" evidence="1">
    <location>
        <begin position="122"/>
        <end position="141"/>
    </location>
</feature>
<feature type="transmembrane region" description="Helical" evidence="1">
    <location>
        <begin position="262"/>
        <end position="284"/>
    </location>
</feature>
<dbReference type="NCBIfam" id="TIGR00254">
    <property type="entry name" value="GGDEF"/>
    <property type="match status" value="1"/>
</dbReference>
<dbReference type="PROSITE" id="PS50887">
    <property type="entry name" value="GGDEF"/>
    <property type="match status" value="1"/>
</dbReference>
<organism evidence="3 4">
    <name type="scientific">Frankia nepalensis</name>
    <dbReference type="NCBI Taxonomy" id="1836974"/>
    <lineage>
        <taxon>Bacteria</taxon>
        <taxon>Bacillati</taxon>
        <taxon>Actinomycetota</taxon>
        <taxon>Actinomycetes</taxon>
        <taxon>Frankiales</taxon>
        <taxon>Frankiaceae</taxon>
        <taxon>Frankia</taxon>
    </lineage>
</organism>
<feature type="transmembrane region" description="Helical" evidence="1">
    <location>
        <begin position="227"/>
        <end position="250"/>
    </location>
</feature>
<dbReference type="InterPro" id="IPR000160">
    <property type="entry name" value="GGDEF_dom"/>
</dbReference>
<name>A0A937RGJ0_9ACTN</name>
<keyword evidence="1" id="KW-0812">Transmembrane</keyword>
<feature type="transmembrane region" description="Helical" evidence="1">
    <location>
        <begin position="296"/>
        <end position="316"/>
    </location>
</feature>
<feature type="domain" description="GGDEF" evidence="2">
    <location>
        <begin position="413"/>
        <end position="546"/>
    </location>
</feature>
<dbReference type="AlphaFoldDB" id="A0A937RGJ0"/>
<feature type="transmembrane region" description="Helical" evidence="1">
    <location>
        <begin position="328"/>
        <end position="346"/>
    </location>
</feature>
<evidence type="ECO:0000256" key="1">
    <source>
        <dbReference type="SAM" id="Phobius"/>
    </source>
</evidence>
<comment type="caution">
    <text evidence="3">The sequence shown here is derived from an EMBL/GenBank/DDBJ whole genome shotgun (WGS) entry which is preliminary data.</text>
</comment>
<feature type="transmembrane region" description="Helical" evidence="1">
    <location>
        <begin position="59"/>
        <end position="76"/>
    </location>
</feature>
<keyword evidence="1" id="KW-1133">Transmembrane helix</keyword>
<dbReference type="CDD" id="cd01949">
    <property type="entry name" value="GGDEF"/>
    <property type="match status" value="1"/>
</dbReference>
<evidence type="ECO:0000259" key="2">
    <source>
        <dbReference type="PROSITE" id="PS50887"/>
    </source>
</evidence>
<dbReference type="SMART" id="SM00267">
    <property type="entry name" value="GGDEF"/>
    <property type="match status" value="1"/>
</dbReference>
<feature type="transmembrane region" description="Helical" evidence="1">
    <location>
        <begin position="26"/>
        <end position="47"/>
    </location>
</feature>
<dbReference type="InterPro" id="IPR052163">
    <property type="entry name" value="DGC-Regulatory_Protein"/>
</dbReference>
<accession>A0A937RGJ0</accession>
<feature type="transmembrane region" description="Helical" evidence="1">
    <location>
        <begin position="88"/>
        <end position="110"/>
    </location>
</feature>
<protein>
    <submittedName>
        <fullName evidence="3">GGDEF domain-containing protein</fullName>
    </submittedName>
</protein>
<dbReference type="PANTHER" id="PTHR46663">
    <property type="entry name" value="DIGUANYLATE CYCLASE DGCT-RELATED"/>
    <property type="match status" value="1"/>
</dbReference>
<dbReference type="SUPFAM" id="SSF55073">
    <property type="entry name" value="Nucleotide cyclase"/>
    <property type="match status" value="1"/>
</dbReference>
<dbReference type="EMBL" id="JAEACQ010000284">
    <property type="protein sequence ID" value="MBL7631773.1"/>
    <property type="molecule type" value="Genomic_DNA"/>
</dbReference>
<dbReference type="PANTHER" id="PTHR46663:SF2">
    <property type="entry name" value="GGDEF DOMAIN-CONTAINING PROTEIN"/>
    <property type="match status" value="1"/>
</dbReference>
<reference evidence="3" key="1">
    <citation type="submission" date="2020-12" db="EMBL/GenBank/DDBJ databases">
        <title>Genomic characterization of non-nitrogen-fixing Frankia strains.</title>
        <authorList>
            <person name="Carlos-Shanley C."/>
            <person name="Guerra T."/>
            <person name="Hahn D."/>
        </authorList>
    </citation>
    <scope>NUCLEOTIDE SEQUENCE</scope>
    <source>
        <strain evidence="3">CN6</strain>
    </source>
</reference>
<feature type="transmembrane region" description="Helical" evidence="1">
    <location>
        <begin position="162"/>
        <end position="181"/>
    </location>
</feature>
<dbReference type="Proteomes" id="UP000604475">
    <property type="component" value="Unassembled WGS sequence"/>
</dbReference>
<evidence type="ECO:0000313" key="4">
    <source>
        <dbReference type="Proteomes" id="UP000604475"/>
    </source>
</evidence>
<evidence type="ECO:0000313" key="3">
    <source>
        <dbReference type="EMBL" id="MBL7631773.1"/>
    </source>
</evidence>
<sequence length="554" mass="59960">MFRLRSLVDAAQSLRRPTGTGRTPRILFYAVLASLVLFGLDVAFAVLLDLQSARITTNFVDVVAQGTAAAACFWSARRLRGAERRWRVLIGLTAVSAIFGSIAIAPTLLAGGVPSGDTSLKSYLALVVFYGVALAGLLSLPTDPIDGREGRRRWGGEYRWRAITLLDCLMIVGSITLLQWGTTLASRVRDGPFDTTLLQDLIHQAAGLILATTVVLIASFRQPRSPATLALLAAGLLINALNFNIGVHIATGRGPYLPSWRLLGFALSFLLIFLAALVPVSARLPAEGPARPNSRAMWFHAAMPYTVLAAAGLLVLGKLATDVPLDWFEIHGMVTLLLLALIRQMFTLAENTRLLAEIRVREQQLQYQAFHDPLTGLANRALFARRLRRALSRDTDSDTTQTHASQALADAQTPVSVLFMDLDNFKHVNDTYGHAAGDELLKISAERLRAETRAADTVARLGGDEFAIILDGGGPDDPRRIGERLATAVRAPCLLAGRPYTPRASLGLVTLDSNSQSTPDNLLHQADQAMYAAKRAKGGTLVVYRPDLPIPPNT</sequence>
<dbReference type="Pfam" id="PF00990">
    <property type="entry name" value="GGDEF"/>
    <property type="match status" value="1"/>
</dbReference>
<keyword evidence="4" id="KW-1185">Reference proteome</keyword>
<dbReference type="InterPro" id="IPR043128">
    <property type="entry name" value="Rev_trsase/Diguanyl_cyclase"/>
</dbReference>
<feature type="transmembrane region" description="Helical" evidence="1">
    <location>
        <begin position="201"/>
        <end position="220"/>
    </location>
</feature>
<dbReference type="Gene3D" id="3.30.70.270">
    <property type="match status" value="1"/>
</dbReference>
<keyword evidence="1" id="KW-0472">Membrane</keyword>
<proteinExistence type="predicted"/>
<dbReference type="RefSeq" id="WP_203003625.1">
    <property type="nucleotide sequence ID" value="NZ_JADWYU010000194.1"/>
</dbReference>
<gene>
    <name evidence="3" type="ORF">I7412_32370</name>
</gene>